<dbReference type="Proteomes" id="UP001497623">
    <property type="component" value="Unassembled WGS sequence"/>
</dbReference>
<dbReference type="SUPFAM" id="SSF52058">
    <property type="entry name" value="L domain-like"/>
    <property type="match status" value="1"/>
</dbReference>
<reference evidence="1 2" key="1">
    <citation type="submission" date="2024-05" db="EMBL/GenBank/DDBJ databases">
        <authorList>
            <person name="Wallberg A."/>
        </authorList>
    </citation>
    <scope>NUCLEOTIDE SEQUENCE [LARGE SCALE GENOMIC DNA]</scope>
</reference>
<organism evidence="1 2">
    <name type="scientific">Meganyctiphanes norvegica</name>
    <name type="common">Northern krill</name>
    <name type="synonym">Thysanopoda norvegica</name>
    <dbReference type="NCBI Taxonomy" id="48144"/>
    <lineage>
        <taxon>Eukaryota</taxon>
        <taxon>Metazoa</taxon>
        <taxon>Ecdysozoa</taxon>
        <taxon>Arthropoda</taxon>
        <taxon>Crustacea</taxon>
        <taxon>Multicrustacea</taxon>
        <taxon>Malacostraca</taxon>
        <taxon>Eumalacostraca</taxon>
        <taxon>Eucarida</taxon>
        <taxon>Euphausiacea</taxon>
        <taxon>Euphausiidae</taxon>
        <taxon>Meganyctiphanes</taxon>
    </lineage>
</organism>
<comment type="caution">
    <text evidence="1">The sequence shown here is derived from an EMBL/GenBank/DDBJ whole genome shotgun (WGS) entry which is preliminary data.</text>
</comment>
<dbReference type="AlphaFoldDB" id="A0AAV2R033"/>
<evidence type="ECO:0000313" key="2">
    <source>
        <dbReference type="Proteomes" id="UP001497623"/>
    </source>
</evidence>
<keyword evidence="2" id="KW-1185">Reference proteome</keyword>
<name>A0AAV2R033_MEGNR</name>
<dbReference type="Gene3D" id="3.80.10.10">
    <property type="entry name" value="Ribonuclease Inhibitor"/>
    <property type="match status" value="1"/>
</dbReference>
<protein>
    <submittedName>
        <fullName evidence="1">Uncharacterized protein</fullName>
    </submittedName>
</protein>
<accession>A0AAV2R033</accession>
<dbReference type="EMBL" id="CAXKWB010014158">
    <property type="protein sequence ID" value="CAL4109880.1"/>
    <property type="molecule type" value="Genomic_DNA"/>
</dbReference>
<evidence type="ECO:0000313" key="1">
    <source>
        <dbReference type="EMBL" id="CAL4109880.1"/>
    </source>
</evidence>
<dbReference type="InterPro" id="IPR032675">
    <property type="entry name" value="LRR_dom_sf"/>
</dbReference>
<gene>
    <name evidence="1" type="ORF">MNOR_LOCUS19221</name>
</gene>
<sequence length="219" mass="23602">MEPGSLGTAETTITEARIWLRQIPALHATQMVNLHVHKSNSLIITNNTFVGYHSLQNLEFTDLAIIESVEFGTFSTMPNLQSLVAYGCVIYELGPGSLYFNPGSIKQISLHAIDKIYPGAIAGIPKGVELHITQLHSSDLSIEIFGGLLYGGAKLRVEAPLHSCACQAAWIVRDNSSMALNDAGAVSVMCFDFQVPNPNGYTGPPYLSSLSADDFSDCP</sequence>
<proteinExistence type="predicted"/>